<dbReference type="PANTHER" id="PTHR30146:SF109">
    <property type="entry name" value="HTH-TYPE TRANSCRIPTIONAL REGULATOR GALS"/>
    <property type="match status" value="1"/>
</dbReference>
<dbReference type="InterPro" id="IPR001761">
    <property type="entry name" value="Peripla_BP/Lac1_sug-bd_dom"/>
</dbReference>
<dbReference type="CDD" id="cd01392">
    <property type="entry name" value="HTH_LacI"/>
    <property type="match status" value="1"/>
</dbReference>
<evidence type="ECO:0000259" key="4">
    <source>
        <dbReference type="PROSITE" id="PS50932"/>
    </source>
</evidence>
<evidence type="ECO:0000256" key="2">
    <source>
        <dbReference type="ARBA" id="ARBA00023125"/>
    </source>
</evidence>
<proteinExistence type="predicted"/>
<dbReference type="SUPFAM" id="SSF53822">
    <property type="entry name" value="Periplasmic binding protein-like I"/>
    <property type="match status" value="1"/>
</dbReference>
<dbReference type="PRINTS" id="PR00036">
    <property type="entry name" value="HTHLACI"/>
</dbReference>
<evidence type="ECO:0000313" key="5">
    <source>
        <dbReference type="EMBL" id="QHW34298.1"/>
    </source>
</evidence>
<dbReference type="InterPro" id="IPR000843">
    <property type="entry name" value="HTH_LacI"/>
</dbReference>
<organism evidence="5 6">
    <name type="scientific">Paenibacillus rhizovicinus</name>
    <dbReference type="NCBI Taxonomy" id="2704463"/>
    <lineage>
        <taxon>Bacteria</taxon>
        <taxon>Bacillati</taxon>
        <taxon>Bacillota</taxon>
        <taxon>Bacilli</taxon>
        <taxon>Bacillales</taxon>
        <taxon>Paenibacillaceae</taxon>
        <taxon>Paenibacillus</taxon>
    </lineage>
</organism>
<name>A0A6C0P6Z9_9BACL</name>
<dbReference type="Pfam" id="PF00356">
    <property type="entry name" value="LacI"/>
    <property type="match status" value="1"/>
</dbReference>
<feature type="domain" description="HTH lacI-type" evidence="4">
    <location>
        <begin position="2"/>
        <end position="56"/>
    </location>
</feature>
<dbReference type="KEGG" id="prz:GZH47_28225"/>
<dbReference type="EMBL" id="CP048286">
    <property type="protein sequence ID" value="QHW34298.1"/>
    <property type="molecule type" value="Genomic_DNA"/>
</dbReference>
<dbReference type="Proteomes" id="UP000479114">
    <property type="component" value="Chromosome"/>
</dbReference>
<dbReference type="SMART" id="SM00354">
    <property type="entry name" value="HTH_LACI"/>
    <property type="match status" value="1"/>
</dbReference>
<dbReference type="Gene3D" id="1.10.260.40">
    <property type="entry name" value="lambda repressor-like DNA-binding domains"/>
    <property type="match status" value="1"/>
</dbReference>
<sequence>MATIRDVSKLAGVSVATVSRVLNRSGYVGAATEAKVTAAMEALSYKPSETARSLAGKQSSMIALMVPDLLNPFFPELALAIETCASAYGYTVILCNSNNDAEKERKLFDLLVHKRVDGLILSSYTATPKQIIALQDRGIPVVVVDNGFPGQPILSLIARNREGAREAVRHLLKQGCSKIGHLSGPADVTAARDRRQGYADECAALPWFSSSLIEQGDFQAEGGYDAAKRLLDREPGIDGIFAGNDAMAIGALKLLHERGSRVPDDMRVIGFDGIRVPMVVPELSTMVQPIYEMGEQAMQQLHRLIGGEDVKRETIELNTSLLVRRSSSR</sequence>
<reference evidence="5 6" key="1">
    <citation type="submission" date="2020-02" db="EMBL/GenBank/DDBJ databases">
        <title>Paenibacillus sp. nov., isolated from rhizosphere soil of tomato.</title>
        <authorList>
            <person name="Weon H.-Y."/>
            <person name="Lee S.A."/>
        </authorList>
    </citation>
    <scope>NUCLEOTIDE SEQUENCE [LARGE SCALE GENOMIC DNA]</scope>
    <source>
        <strain evidence="5 6">14171R-81</strain>
    </source>
</reference>
<accession>A0A6C0P6Z9</accession>
<dbReference type="AlphaFoldDB" id="A0A6C0P6Z9"/>
<keyword evidence="2" id="KW-0238">DNA-binding</keyword>
<evidence type="ECO:0000313" key="6">
    <source>
        <dbReference type="Proteomes" id="UP000479114"/>
    </source>
</evidence>
<evidence type="ECO:0000256" key="3">
    <source>
        <dbReference type="ARBA" id="ARBA00023163"/>
    </source>
</evidence>
<dbReference type="InterPro" id="IPR010982">
    <property type="entry name" value="Lambda_DNA-bd_dom_sf"/>
</dbReference>
<dbReference type="GO" id="GO:0000976">
    <property type="term" value="F:transcription cis-regulatory region binding"/>
    <property type="evidence" value="ECO:0007669"/>
    <property type="project" value="TreeGrafter"/>
</dbReference>
<dbReference type="Pfam" id="PF00532">
    <property type="entry name" value="Peripla_BP_1"/>
    <property type="match status" value="1"/>
</dbReference>
<dbReference type="SUPFAM" id="SSF47413">
    <property type="entry name" value="lambda repressor-like DNA-binding domains"/>
    <property type="match status" value="1"/>
</dbReference>
<dbReference type="RefSeq" id="WP_162644290.1">
    <property type="nucleotide sequence ID" value="NZ_CP048286.1"/>
</dbReference>
<dbReference type="PANTHER" id="PTHR30146">
    <property type="entry name" value="LACI-RELATED TRANSCRIPTIONAL REPRESSOR"/>
    <property type="match status" value="1"/>
</dbReference>
<protein>
    <submittedName>
        <fullName evidence="5">LacI family transcriptional regulator</fullName>
    </submittedName>
</protein>
<evidence type="ECO:0000256" key="1">
    <source>
        <dbReference type="ARBA" id="ARBA00023015"/>
    </source>
</evidence>
<dbReference type="InterPro" id="IPR028082">
    <property type="entry name" value="Peripla_BP_I"/>
</dbReference>
<keyword evidence="1" id="KW-0805">Transcription regulation</keyword>
<dbReference type="GO" id="GO:0003700">
    <property type="term" value="F:DNA-binding transcription factor activity"/>
    <property type="evidence" value="ECO:0007669"/>
    <property type="project" value="TreeGrafter"/>
</dbReference>
<gene>
    <name evidence="5" type="ORF">GZH47_28225</name>
</gene>
<dbReference type="Gene3D" id="3.40.50.2300">
    <property type="match status" value="2"/>
</dbReference>
<dbReference type="PROSITE" id="PS50932">
    <property type="entry name" value="HTH_LACI_2"/>
    <property type="match status" value="1"/>
</dbReference>
<dbReference type="CDD" id="cd06267">
    <property type="entry name" value="PBP1_LacI_sugar_binding-like"/>
    <property type="match status" value="1"/>
</dbReference>
<keyword evidence="6" id="KW-1185">Reference proteome</keyword>
<keyword evidence="3" id="KW-0804">Transcription</keyword>